<keyword evidence="7" id="KW-1185">Reference proteome</keyword>
<evidence type="ECO:0000256" key="4">
    <source>
        <dbReference type="SAM" id="MobiDB-lite"/>
    </source>
</evidence>
<feature type="region of interest" description="Disordered" evidence="4">
    <location>
        <begin position="322"/>
        <end position="346"/>
    </location>
</feature>
<dbReference type="AlphaFoldDB" id="A0AAF0DU72"/>
<evidence type="ECO:0000313" key="6">
    <source>
        <dbReference type="EMBL" id="WFC94871.1"/>
    </source>
</evidence>
<reference evidence="6" key="1">
    <citation type="submission" date="2023-03" db="EMBL/GenBank/DDBJ databases">
        <title>Mating type loci evolution in Malassezia.</title>
        <authorList>
            <person name="Coelho M.A."/>
        </authorList>
    </citation>
    <scope>NUCLEOTIDE SEQUENCE</scope>
    <source>
        <strain evidence="6">CBS 14135</strain>
    </source>
</reference>
<dbReference type="Pfam" id="PF00271">
    <property type="entry name" value="Helicase_C"/>
    <property type="match status" value="1"/>
</dbReference>
<gene>
    <name evidence="6" type="ORF">MBRA1_001509</name>
</gene>
<accession>A0AAF0DU72</accession>
<evidence type="ECO:0000259" key="5">
    <source>
        <dbReference type="PROSITE" id="PS51194"/>
    </source>
</evidence>
<dbReference type="GO" id="GO:0008094">
    <property type="term" value="F:ATP-dependent activity, acting on DNA"/>
    <property type="evidence" value="ECO:0007669"/>
    <property type="project" value="TreeGrafter"/>
</dbReference>
<dbReference type="Gene3D" id="3.40.50.10810">
    <property type="entry name" value="Tandem AAA-ATPase domain"/>
    <property type="match status" value="1"/>
</dbReference>
<dbReference type="InterPro" id="IPR050628">
    <property type="entry name" value="SNF2_RAD54_helicase_TF"/>
</dbReference>
<dbReference type="GO" id="GO:0005634">
    <property type="term" value="C:nucleus"/>
    <property type="evidence" value="ECO:0007669"/>
    <property type="project" value="TreeGrafter"/>
</dbReference>
<dbReference type="GO" id="GO:0016787">
    <property type="term" value="F:hydrolase activity"/>
    <property type="evidence" value="ECO:0007669"/>
    <property type="project" value="UniProtKB-KW"/>
</dbReference>
<organism evidence="6 7">
    <name type="scientific">Malassezia brasiliensis</name>
    <dbReference type="NCBI Taxonomy" id="1821822"/>
    <lineage>
        <taxon>Eukaryota</taxon>
        <taxon>Fungi</taxon>
        <taxon>Dikarya</taxon>
        <taxon>Basidiomycota</taxon>
        <taxon>Ustilaginomycotina</taxon>
        <taxon>Malasseziomycetes</taxon>
        <taxon>Malasseziales</taxon>
        <taxon>Malasseziaceae</taxon>
        <taxon>Malassezia</taxon>
    </lineage>
</organism>
<dbReference type="InterPro" id="IPR014001">
    <property type="entry name" value="Helicase_ATP-bd"/>
</dbReference>
<dbReference type="InterPro" id="IPR027417">
    <property type="entry name" value="P-loop_NTPase"/>
</dbReference>
<keyword evidence="2" id="KW-0378">Hydrolase</keyword>
<dbReference type="Gene3D" id="3.40.50.300">
    <property type="entry name" value="P-loop containing nucleotide triphosphate hydrolases"/>
    <property type="match status" value="1"/>
</dbReference>
<dbReference type="CDD" id="cd18793">
    <property type="entry name" value="SF2_C_SNF"/>
    <property type="match status" value="1"/>
</dbReference>
<protein>
    <recommendedName>
        <fullName evidence="5">Helicase C-terminal domain-containing protein</fullName>
    </recommendedName>
</protein>
<feature type="domain" description="Helicase C-terminal" evidence="5">
    <location>
        <begin position="904"/>
        <end position="1058"/>
    </location>
</feature>
<dbReference type="Pfam" id="PF00176">
    <property type="entry name" value="SNF2-rel_dom"/>
    <property type="match status" value="1"/>
</dbReference>
<dbReference type="GO" id="GO:0006281">
    <property type="term" value="P:DNA repair"/>
    <property type="evidence" value="ECO:0007669"/>
    <property type="project" value="TreeGrafter"/>
</dbReference>
<keyword evidence="1" id="KW-0547">Nucleotide-binding</keyword>
<evidence type="ECO:0000256" key="2">
    <source>
        <dbReference type="ARBA" id="ARBA00022801"/>
    </source>
</evidence>
<dbReference type="InterPro" id="IPR001650">
    <property type="entry name" value="Helicase_C-like"/>
</dbReference>
<dbReference type="PROSITE" id="PS51194">
    <property type="entry name" value="HELICASE_CTER"/>
    <property type="match status" value="1"/>
</dbReference>
<dbReference type="PANTHER" id="PTHR45626:SF51">
    <property type="entry name" value="SNF2-RELATED DOMAIN-CONTAINING PROTEIN"/>
    <property type="match status" value="1"/>
</dbReference>
<dbReference type="InterPro" id="IPR038718">
    <property type="entry name" value="SNF2-like_sf"/>
</dbReference>
<sequence length="1106" mass="122494">MTARRAPHAIPLGVVLTTVGTGPISDSCEGEEELILDTPELSRLAACAHDVALWDHLVALHQLEAADVALERDVWNLWCAGMYTGSIRIRIYAHYAERSTPKKHKRTAPQRPPAAEHWHAVLPYVCIDTAEWHALSRESDTLSSTASMFWIPELPQWPLAELYRQLPSPPRQDAGVDDLPLRCTLYIYQQNSLSKLLQRENDPESYCDPYYIQRKAPVPFQGQHTYVMDPATYEFFPPSNVSIYPDVLGGILCDEMGVGKTIICLALILATLSEISQPAQEPMASATTSELALSFPEREYQASDPAEALTMDRIVTAAFGAPSPGERLSRVRKPAHPEPAPAPTVDVPRRTVSLAHIAAHRLRTTSRAPPLDALPPQLQELLGAVSAPFIHLWPPPPARMSRVSQARTPLRVYLTSATLVLVPLTLLKQWTEEIEKHCFPGSLRVLSVGDAHTPLPDALCLAQDYDVVLMSHARFGKEAGDEQHGMRSDLDASPLLQVFWKRLIIDEGNILAGDSLVVRLCSYLRVERRWIVTGTPTEAMVGSSLRAAGHAAQGRAHSTHAWTVAERKSLDRLKLLLVRFLRLAPFAGAPVGMASAARASGLPPGKERDWNTLMASPPQSDGFWPAKFRLYDVLARLMVRNRVEDVDKECPLPPLEHRIVPLILSDVERKTYNVLQSLIVLNAALSEESDKDYFFHASNRKALAAVMENLALACFHFAGQGFLEQTESARKLIESQQAKLQPRYQAPVREAIAQLDGALSDAVWQAHLAAGDVLYTIDDATSTLVRAWAGGRPGGMTADELVHLRRAATAVFRDTELDAEEMLEELITKGIHYARRKAGKPVATHETPKAAAALASDSATASANLQRARHSVQPRGRARAPWEDTVEIPSGLHDIGILATSSTKLNALLNEILGTAASEKILVFSMHENMLFELAAALDVAQVPYLCYVAGMPQKLRNEYASTFAHSPTYRCLLMSTTVGGRGLDLHCASRVIFTEPVWQPDLESQAVKRAWRMGQTRRVVVSTYVMQNTFEQEMLVRKHDRMKHVDAEAAVDTKQVTDDPGMRDFVAHPRFVPIQAYTASSLNLSLFDSERPWQEGASKRRKYIE</sequence>
<dbReference type="SMART" id="SM00490">
    <property type="entry name" value="HELICc"/>
    <property type="match status" value="1"/>
</dbReference>
<name>A0AAF0DU72_9BASI</name>
<evidence type="ECO:0000313" key="7">
    <source>
        <dbReference type="Proteomes" id="UP001216638"/>
    </source>
</evidence>
<evidence type="ECO:0000256" key="3">
    <source>
        <dbReference type="ARBA" id="ARBA00022840"/>
    </source>
</evidence>
<keyword evidence="3" id="KW-0067">ATP-binding</keyword>
<dbReference type="SMART" id="SM00487">
    <property type="entry name" value="DEXDc"/>
    <property type="match status" value="1"/>
</dbReference>
<evidence type="ECO:0000256" key="1">
    <source>
        <dbReference type="ARBA" id="ARBA00022741"/>
    </source>
</evidence>
<dbReference type="Proteomes" id="UP001216638">
    <property type="component" value="Chromosome 2"/>
</dbReference>
<dbReference type="EMBL" id="CP119952">
    <property type="protein sequence ID" value="WFC94871.1"/>
    <property type="molecule type" value="Genomic_DNA"/>
</dbReference>
<dbReference type="GO" id="GO:0005524">
    <property type="term" value="F:ATP binding"/>
    <property type="evidence" value="ECO:0007669"/>
    <property type="project" value="UniProtKB-KW"/>
</dbReference>
<dbReference type="PANTHER" id="PTHR45626">
    <property type="entry name" value="TRANSCRIPTION TERMINATION FACTOR 2-RELATED"/>
    <property type="match status" value="1"/>
</dbReference>
<dbReference type="InterPro" id="IPR000330">
    <property type="entry name" value="SNF2_N"/>
</dbReference>
<dbReference type="SUPFAM" id="SSF52540">
    <property type="entry name" value="P-loop containing nucleoside triphosphate hydrolases"/>
    <property type="match status" value="2"/>
</dbReference>
<dbReference type="InterPro" id="IPR049730">
    <property type="entry name" value="SNF2/RAD54-like_C"/>
</dbReference>
<proteinExistence type="predicted"/>